<dbReference type="PANTHER" id="PTHR20883:SF49">
    <property type="entry name" value="PHYTANOYL-COA DIOXYGENASE"/>
    <property type="match status" value="1"/>
</dbReference>
<dbReference type="EMBL" id="CAFBPN010000155">
    <property type="protein sequence ID" value="CAB5031495.1"/>
    <property type="molecule type" value="Genomic_DNA"/>
</dbReference>
<sequence length="288" mass="32448">MEFPTSTAEAVSLITPSVCDTYARDGIVILRQALHPEWLLLLQLGLDRVMGDSGQKKHLFYDGTDQEFIELVRTTEVSPELQRFMYDSPLADMMAVLLNSSDIWLYSDEWFVKGPNGGRTPWHQDLPYWPMEGSKIASAWISLDTLPARECLEYVRGTHHGVRYDGFNPRRVSEDPTLPYFGSEYPPLPNIEADRSAWDIVSWDITPGDIILAHPAVLHGGGPTGPNSSRRAITIRMYGDDIVYAPRPPGKPTVPLTPGLSLQLKYGDPLHSPWYPRLRPVPPWQQAQ</sequence>
<dbReference type="InterPro" id="IPR008775">
    <property type="entry name" value="Phytyl_CoA_dOase-like"/>
</dbReference>
<dbReference type="SUPFAM" id="SSF51197">
    <property type="entry name" value="Clavaminate synthase-like"/>
    <property type="match status" value="1"/>
</dbReference>
<organism evidence="1">
    <name type="scientific">freshwater metagenome</name>
    <dbReference type="NCBI Taxonomy" id="449393"/>
    <lineage>
        <taxon>unclassified sequences</taxon>
        <taxon>metagenomes</taxon>
        <taxon>ecological metagenomes</taxon>
    </lineage>
</organism>
<accession>A0A6J7RRP0</accession>
<name>A0A6J7RRP0_9ZZZZ</name>
<reference evidence="1" key="1">
    <citation type="submission" date="2020-05" db="EMBL/GenBank/DDBJ databases">
        <authorList>
            <person name="Chiriac C."/>
            <person name="Salcher M."/>
            <person name="Ghai R."/>
            <person name="Kavagutti S V."/>
        </authorList>
    </citation>
    <scope>NUCLEOTIDE SEQUENCE</scope>
</reference>
<dbReference type="PANTHER" id="PTHR20883">
    <property type="entry name" value="PHYTANOYL-COA DIOXYGENASE DOMAIN CONTAINING 1"/>
    <property type="match status" value="1"/>
</dbReference>
<dbReference type="Gene3D" id="2.60.120.620">
    <property type="entry name" value="q2cbj1_9rhob like domain"/>
    <property type="match status" value="1"/>
</dbReference>
<dbReference type="AlphaFoldDB" id="A0A6J7RRP0"/>
<dbReference type="Pfam" id="PF05721">
    <property type="entry name" value="PhyH"/>
    <property type="match status" value="1"/>
</dbReference>
<protein>
    <submittedName>
        <fullName evidence="1">Unannotated protein</fullName>
    </submittedName>
</protein>
<gene>
    <name evidence="1" type="ORF">UFOPK4098_01597</name>
</gene>
<proteinExistence type="predicted"/>
<evidence type="ECO:0000313" key="1">
    <source>
        <dbReference type="EMBL" id="CAB5031495.1"/>
    </source>
</evidence>